<dbReference type="AlphaFoldDB" id="A0A0W8FSC3"/>
<organism evidence="2">
    <name type="scientific">hydrocarbon metagenome</name>
    <dbReference type="NCBI Taxonomy" id="938273"/>
    <lineage>
        <taxon>unclassified sequences</taxon>
        <taxon>metagenomes</taxon>
        <taxon>ecological metagenomes</taxon>
    </lineage>
</organism>
<protein>
    <submittedName>
        <fullName evidence="2">Uncharacterized protein</fullName>
    </submittedName>
</protein>
<reference evidence="2" key="1">
    <citation type="journal article" date="2015" name="Proc. Natl. Acad. Sci. U.S.A.">
        <title>Networks of energetic and metabolic interactions define dynamics in microbial communities.</title>
        <authorList>
            <person name="Embree M."/>
            <person name="Liu J.K."/>
            <person name="Al-Bassam M.M."/>
            <person name="Zengler K."/>
        </authorList>
    </citation>
    <scope>NUCLEOTIDE SEQUENCE</scope>
</reference>
<evidence type="ECO:0000313" key="2">
    <source>
        <dbReference type="EMBL" id="KUG23700.1"/>
    </source>
</evidence>
<feature type="region of interest" description="Disordered" evidence="1">
    <location>
        <begin position="31"/>
        <end position="55"/>
    </location>
</feature>
<evidence type="ECO:0000256" key="1">
    <source>
        <dbReference type="SAM" id="MobiDB-lite"/>
    </source>
</evidence>
<proteinExistence type="predicted"/>
<comment type="caution">
    <text evidence="2">The sequence shown here is derived from an EMBL/GenBank/DDBJ whole genome shotgun (WGS) entry which is preliminary data.</text>
</comment>
<feature type="compositionally biased region" description="Basic and acidic residues" evidence="1">
    <location>
        <begin position="35"/>
        <end position="48"/>
    </location>
</feature>
<sequence length="55" mass="6283">MVKEGIIPFRFQRITRRQEGGDEAYFIYVEEADDPDKSGPAKLAEDRKRIPKGSA</sequence>
<name>A0A0W8FSC3_9ZZZZ</name>
<gene>
    <name evidence="2" type="ORF">ASZ90_006507</name>
</gene>
<dbReference type="EMBL" id="LNQE01000890">
    <property type="protein sequence ID" value="KUG23700.1"/>
    <property type="molecule type" value="Genomic_DNA"/>
</dbReference>
<accession>A0A0W8FSC3</accession>